<evidence type="ECO:0000256" key="2">
    <source>
        <dbReference type="ARBA" id="ARBA00022729"/>
    </source>
</evidence>
<sequence length="227" mass="23178">MVNAVSSTPTVNLGSAEDFVILSKSGISTVPSSVITGNIAVSPIAAGAITGFNLAMDTSNTFSTDSQVSGKVKAPDYTTPTGPELTTAVNNMATAYNDAAARATTVSNLKEGVIGGETLGPGVYTFDTDVNISADLTFSGTSEDVFVIQTSKSIIQATSTQVVLEGGALAENIFWAVAQKVTVGADSHMEGIILAKTAVTFSSGSSLKGRIFSQTAVTLQKAIITQP</sequence>
<evidence type="ECO:0000256" key="1">
    <source>
        <dbReference type="ARBA" id="ARBA00005445"/>
    </source>
</evidence>
<dbReference type="OrthoDB" id="10264374at2759"/>
<protein>
    <recommendedName>
        <fullName evidence="5">Antifreeze protein</fullName>
    </recommendedName>
</protein>
<organism evidence="3 4">
    <name type="scientific">Fragilariopsis cylindrus CCMP1102</name>
    <dbReference type="NCBI Taxonomy" id="635003"/>
    <lineage>
        <taxon>Eukaryota</taxon>
        <taxon>Sar</taxon>
        <taxon>Stramenopiles</taxon>
        <taxon>Ochrophyta</taxon>
        <taxon>Bacillariophyta</taxon>
        <taxon>Bacillariophyceae</taxon>
        <taxon>Bacillariophycidae</taxon>
        <taxon>Bacillariales</taxon>
        <taxon>Bacillariaceae</taxon>
        <taxon>Fragilariopsis</taxon>
    </lineage>
</organism>
<dbReference type="InParanoid" id="A0A1E7EQU2"/>
<dbReference type="Proteomes" id="UP000095751">
    <property type="component" value="Unassembled WGS sequence"/>
</dbReference>
<keyword evidence="4" id="KW-1185">Reference proteome</keyword>
<reference evidence="3 4" key="1">
    <citation type="submission" date="2016-09" db="EMBL/GenBank/DDBJ databases">
        <title>Extensive genetic diversity and differential bi-allelic expression allows diatom success in the polar Southern Ocean.</title>
        <authorList>
            <consortium name="DOE Joint Genome Institute"/>
            <person name="Mock T."/>
            <person name="Otillar R.P."/>
            <person name="Strauss J."/>
            <person name="Dupont C."/>
            <person name="Frickenhaus S."/>
            <person name="Maumus F."/>
            <person name="Mcmullan M."/>
            <person name="Sanges R."/>
            <person name="Schmutz J."/>
            <person name="Toseland A."/>
            <person name="Valas R."/>
            <person name="Veluchamy A."/>
            <person name="Ward B.J."/>
            <person name="Allen A."/>
            <person name="Barry K."/>
            <person name="Falciatore A."/>
            <person name="Ferrante M."/>
            <person name="Fortunato A.E."/>
            <person name="Gloeckner G."/>
            <person name="Gruber A."/>
            <person name="Hipkin R."/>
            <person name="Janech M."/>
            <person name="Kroth P."/>
            <person name="Leese F."/>
            <person name="Lindquist E."/>
            <person name="Lyon B.R."/>
            <person name="Martin J."/>
            <person name="Mayer C."/>
            <person name="Parker M."/>
            <person name="Quesneville H."/>
            <person name="Raymond J."/>
            <person name="Uhlig C."/>
            <person name="Valentin K.U."/>
            <person name="Worden A.Z."/>
            <person name="Armbrust E.V."/>
            <person name="Bowler C."/>
            <person name="Green B."/>
            <person name="Moulton V."/>
            <person name="Van Oosterhout C."/>
            <person name="Grigoriev I."/>
        </authorList>
    </citation>
    <scope>NUCLEOTIDE SEQUENCE [LARGE SCALE GENOMIC DNA]</scope>
    <source>
        <strain evidence="3 4">CCMP1102</strain>
    </source>
</reference>
<accession>A0A1E7EQU2</accession>
<comment type="similarity">
    <text evidence="1">Belongs to the ice-binding protein family.</text>
</comment>
<dbReference type="EMBL" id="KV784382">
    <property type="protein sequence ID" value="OEU08176.1"/>
    <property type="molecule type" value="Genomic_DNA"/>
</dbReference>
<evidence type="ECO:0000313" key="4">
    <source>
        <dbReference type="Proteomes" id="UP000095751"/>
    </source>
</evidence>
<proteinExistence type="inferred from homology"/>
<name>A0A1E7EQU2_9STRA</name>
<evidence type="ECO:0008006" key="5">
    <source>
        <dbReference type="Google" id="ProtNLM"/>
    </source>
</evidence>
<keyword evidence="2" id="KW-0732">Signal</keyword>
<dbReference type="Pfam" id="PF11999">
    <property type="entry name" value="Ice_binding"/>
    <property type="match status" value="1"/>
</dbReference>
<evidence type="ECO:0000313" key="3">
    <source>
        <dbReference type="EMBL" id="OEU08176.1"/>
    </source>
</evidence>
<dbReference type="KEGG" id="fcy:FRACYDRAFT_229283"/>
<dbReference type="AlphaFoldDB" id="A0A1E7EQU2"/>
<gene>
    <name evidence="3" type="ORF">FRACYDRAFT_229283</name>
</gene>
<dbReference type="InterPro" id="IPR021884">
    <property type="entry name" value="Ice-bd_prot"/>
</dbReference>